<dbReference type="Proteomes" id="UP000054804">
    <property type="component" value="Unassembled WGS sequence"/>
</dbReference>
<gene>
    <name evidence="4" type="ORF">AT728_05460</name>
</gene>
<feature type="region of interest" description="Disordered" evidence="1">
    <location>
        <begin position="176"/>
        <end position="211"/>
    </location>
</feature>
<dbReference type="InterPro" id="IPR008979">
    <property type="entry name" value="Galactose-bd-like_sf"/>
</dbReference>
<dbReference type="AlphaFoldDB" id="A0A0W7XAL5"/>
<dbReference type="RefSeq" id="WP_058846291.1">
    <property type="nucleotide sequence ID" value="NZ_LOCL01000026.1"/>
</dbReference>
<accession>A0A0W7XAL5</accession>
<evidence type="ECO:0000259" key="3">
    <source>
        <dbReference type="PROSITE" id="PS51175"/>
    </source>
</evidence>
<keyword evidence="2" id="KW-1133">Transmembrane helix</keyword>
<sequence>MTPGNNGEHTPRAPEGDDDPFGYLYADGQAAGATPPSGGGGYGYPGPRSYNHVRAVGERQYGQAQQYGQQPQQYGQQTQGHGQAPAYGYPPVQQAPQQAYGQPNAHYAAPEAQPGATAPVRQVGGPGAPGIPGQAGNGGGRGRGPNTKGLLIGAIAVVAVVSIGIGAAMVFGGGGGDDDGNEAGPSQKQSVSEEPSPTESEDGGKKPPAELPEADAKALKLEGGTTTASDIKGAKSAGGVYVAGLEKPGAQVSWTVDGIPKSGAYTVFVGYSVPGKAAETTLGINGTPSGRKLNMDNFTGADEGAWEKGWTKTFAFVQLNKGTNTISVSCQQGDKCDAVLDRVWLKAGHVKE</sequence>
<dbReference type="EMBL" id="LOCL01000026">
    <property type="protein sequence ID" value="KUF19792.1"/>
    <property type="molecule type" value="Genomic_DNA"/>
</dbReference>
<dbReference type="GO" id="GO:0030246">
    <property type="term" value="F:carbohydrate binding"/>
    <property type="evidence" value="ECO:0007669"/>
    <property type="project" value="InterPro"/>
</dbReference>
<feature type="region of interest" description="Disordered" evidence="1">
    <location>
        <begin position="1"/>
        <end position="144"/>
    </location>
</feature>
<proteinExistence type="predicted"/>
<keyword evidence="2" id="KW-0812">Transmembrane</keyword>
<organism evidence="4 5">
    <name type="scientific">Streptomyces silvensis</name>
    <dbReference type="NCBI Taxonomy" id="1765722"/>
    <lineage>
        <taxon>Bacteria</taxon>
        <taxon>Bacillati</taxon>
        <taxon>Actinomycetota</taxon>
        <taxon>Actinomycetes</taxon>
        <taxon>Kitasatosporales</taxon>
        <taxon>Streptomycetaceae</taxon>
        <taxon>Streptomyces</taxon>
    </lineage>
</organism>
<feature type="transmembrane region" description="Helical" evidence="2">
    <location>
        <begin position="150"/>
        <end position="171"/>
    </location>
</feature>
<dbReference type="SUPFAM" id="SSF49785">
    <property type="entry name" value="Galactose-binding domain-like"/>
    <property type="match status" value="1"/>
</dbReference>
<dbReference type="Gene3D" id="2.60.120.260">
    <property type="entry name" value="Galactose-binding domain-like"/>
    <property type="match status" value="1"/>
</dbReference>
<evidence type="ECO:0000256" key="2">
    <source>
        <dbReference type="SAM" id="Phobius"/>
    </source>
</evidence>
<protein>
    <submittedName>
        <fullName evidence="4">Carbohydrate-binding protein</fullName>
    </submittedName>
</protein>
<keyword evidence="5" id="KW-1185">Reference proteome</keyword>
<keyword evidence="2" id="KW-0472">Membrane</keyword>
<dbReference type="InterPro" id="IPR005084">
    <property type="entry name" value="CBM6"/>
</dbReference>
<evidence type="ECO:0000256" key="1">
    <source>
        <dbReference type="SAM" id="MobiDB-lite"/>
    </source>
</evidence>
<dbReference type="STRING" id="1765722.AT728_05460"/>
<feature type="domain" description="CBM6" evidence="3">
    <location>
        <begin position="212"/>
        <end position="346"/>
    </location>
</feature>
<reference evidence="4 5" key="1">
    <citation type="submission" date="2015-12" db="EMBL/GenBank/DDBJ databases">
        <title>Draft genome sequence of Streptomyces silvensis ATCC 53525, a producer of novel hormone antagonists.</title>
        <authorList>
            <person name="Johnston C.W."/>
            <person name="Li Y."/>
            <person name="Magarvey N.A."/>
        </authorList>
    </citation>
    <scope>NUCLEOTIDE SEQUENCE [LARGE SCALE GENOMIC DNA]</scope>
    <source>
        <strain evidence="4 5">ATCC 53525</strain>
    </source>
</reference>
<name>A0A0W7XAL5_9ACTN</name>
<comment type="caution">
    <text evidence="4">The sequence shown here is derived from an EMBL/GenBank/DDBJ whole genome shotgun (WGS) entry which is preliminary data.</text>
</comment>
<dbReference type="OrthoDB" id="190883at2"/>
<feature type="compositionally biased region" description="Gly residues" evidence="1">
    <location>
        <begin position="124"/>
        <end position="143"/>
    </location>
</feature>
<dbReference type="PROSITE" id="PS51175">
    <property type="entry name" value="CBM6"/>
    <property type="match status" value="1"/>
</dbReference>
<feature type="compositionally biased region" description="Low complexity" evidence="1">
    <location>
        <begin position="60"/>
        <end position="105"/>
    </location>
</feature>
<evidence type="ECO:0000313" key="4">
    <source>
        <dbReference type="EMBL" id="KUF19792.1"/>
    </source>
</evidence>
<evidence type="ECO:0000313" key="5">
    <source>
        <dbReference type="Proteomes" id="UP000054804"/>
    </source>
</evidence>
<feature type="compositionally biased region" description="Basic and acidic residues" evidence="1">
    <location>
        <begin position="202"/>
        <end position="211"/>
    </location>
</feature>